<keyword evidence="2" id="KW-0719">Serine esterase</keyword>
<comment type="similarity">
    <text evidence="1">Belongs to the cutinase family.</text>
</comment>
<dbReference type="InterPro" id="IPR000675">
    <property type="entry name" value="Cutinase/axe"/>
</dbReference>
<keyword evidence="6" id="KW-1185">Reference proteome</keyword>
<dbReference type="EMBL" id="BLPF01000003">
    <property type="protein sequence ID" value="GFJ83793.1"/>
    <property type="molecule type" value="Genomic_DNA"/>
</dbReference>
<dbReference type="GO" id="GO:0052689">
    <property type="term" value="F:carboxylic ester hydrolase activity"/>
    <property type="evidence" value="ECO:0007669"/>
    <property type="project" value="UniProtKB-KW"/>
</dbReference>
<protein>
    <recommendedName>
        <fullName evidence="7">Cutinase</fullName>
    </recommendedName>
</protein>
<evidence type="ECO:0000313" key="5">
    <source>
        <dbReference type="EMBL" id="GFJ83793.1"/>
    </source>
</evidence>
<dbReference type="PANTHER" id="PTHR33630">
    <property type="entry name" value="CUTINASE RV1984C-RELATED-RELATED"/>
    <property type="match status" value="1"/>
</dbReference>
<evidence type="ECO:0000256" key="3">
    <source>
        <dbReference type="ARBA" id="ARBA00022801"/>
    </source>
</evidence>
<dbReference type="SUPFAM" id="SSF53474">
    <property type="entry name" value="alpha/beta-Hydrolases"/>
    <property type="match status" value="1"/>
</dbReference>
<reference evidence="5 6" key="1">
    <citation type="submission" date="2020-03" db="EMBL/GenBank/DDBJ databases">
        <title>Whole genome shotgun sequence of Phytohabitans houttuyneae NBRC 108639.</title>
        <authorList>
            <person name="Komaki H."/>
            <person name="Tamura T."/>
        </authorList>
    </citation>
    <scope>NUCLEOTIDE SEQUENCE [LARGE SCALE GENOMIC DNA]</scope>
    <source>
        <strain evidence="5 6">NBRC 108639</strain>
    </source>
</reference>
<proteinExistence type="inferred from homology"/>
<keyword evidence="4" id="KW-1015">Disulfide bond</keyword>
<dbReference type="Proteomes" id="UP000482800">
    <property type="component" value="Unassembled WGS sequence"/>
</dbReference>
<evidence type="ECO:0000256" key="1">
    <source>
        <dbReference type="ARBA" id="ARBA00007534"/>
    </source>
</evidence>
<evidence type="ECO:0000256" key="2">
    <source>
        <dbReference type="ARBA" id="ARBA00022487"/>
    </source>
</evidence>
<dbReference type="Pfam" id="PF01083">
    <property type="entry name" value="Cutinase"/>
    <property type="match status" value="1"/>
</dbReference>
<dbReference type="Gene3D" id="3.40.50.1820">
    <property type="entry name" value="alpha/beta hydrolase"/>
    <property type="match status" value="1"/>
</dbReference>
<sequence length="1037" mass="108912">MAAAPICSPYLVIGVRGSGEDKVGPFGFGHRAGAYAQAASNALPAVDTRYHTLDYAAAPVTNPLTWWGSATRGAELLVSLVYEMVSSCPGIRIGLMGYSQGAYVINLALRLMSADARNSVRAVLLLADPISWGRSNYSKWLEEGGSPGSAYRQGHGMLGREIIPSDIEWRTTDFCIVEDKVCNSRSSNTLWNALSALMNQRVHKEGYTVCCGHRNYRAYLGGEFATRLLGQLGYGRPAPPEIPAPPTGPPPVTSVNGLADGTVLVTSDTGRVYRMVGGAPIWISSCANNLCPNPRPTTQAVINAGPAVPRDAATASDEAGNVFKFVGGAPIHLSSCSVGCGSPVPITASSIVNYDHMRPKPADGATAKDEAGNVFKFVGGAPIHLSSCSVGCGTPVPITAWSVATYEHMRPVPADGATAKDEAGNVFKFVGGAPIHLSSCSVGCGNPVPVTGWSIATLEHMSAVPDDGSTIRDEAGNIFKFAGGAPILLASCAVGCGNPVPITGWSVATLEHMKPVPDDGTTIVSETGDTYVFAGGAPLRVPDCQVSCDTMVRISGASVANLDHMRAVPADHATVRTETGAVYKFAGGAPLWLSDCASGCGDPAEVTQWTIDTREHMHRLPVDATNLRAVETGTLYRTRGGEADLAGQCPAETGCANAVAVNQKSVDSIAHGVANRGPAYGVLSRYFNGVDHFTTVGGVPAGYRLEYAFGLLARTAEPGTVPLYACRLGTDTFSSTSSTCEGQTVVGYLGHIYAAAPADQAAIALYRCIAPGGGHFDSLSSTCEGKTVEFRLGFVPALAPLTRYFDGTDHNTTTAGVPAGHQPEWTLGMLSLVSQPGTLPLYSCQNGSDTFLARDAACEGKQVVRHLGYIYTAPPAGWPSIELFRCMTATGEHFDSISATCEGKTVERSLGHLVARTLLTRAMRGSDHRTSAGIYPAGYRHEHTFGYLSAVSEAGTRPLYSCLLNGTDSFTSAAADCEGREVLGRMGWIWQQPPADGPSAALYRCTVSGTAEHFDSVSATCEGHNTEFLLGYVRVRP</sequence>
<dbReference type="InterPro" id="IPR029058">
    <property type="entry name" value="AB_hydrolase_fold"/>
</dbReference>
<dbReference type="AlphaFoldDB" id="A0A6V8KF00"/>
<keyword evidence="3" id="KW-0378">Hydrolase</keyword>
<dbReference type="PANTHER" id="PTHR33630:SF9">
    <property type="entry name" value="CUTINASE 4"/>
    <property type="match status" value="1"/>
</dbReference>
<reference evidence="5 6" key="2">
    <citation type="submission" date="2020-03" db="EMBL/GenBank/DDBJ databases">
        <authorList>
            <person name="Ichikawa N."/>
            <person name="Kimura A."/>
            <person name="Kitahashi Y."/>
            <person name="Uohara A."/>
        </authorList>
    </citation>
    <scope>NUCLEOTIDE SEQUENCE [LARGE SCALE GENOMIC DNA]</scope>
    <source>
        <strain evidence="5 6">NBRC 108639</strain>
    </source>
</reference>
<dbReference type="SMART" id="SM01110">
    <property type="entry name" value="Cutinase"/>
    <property type="match status" value="1"/>
</dbReference>
<gene>
    <name evidence="5" type="ORF">Phou_079730</name>
</gene>
<evidence type="ECO:0000256" key="4">
    <source>
        <dbReference type="ARBA" id="ARBA00023157"/>
    </source>
</evidence>
<organism evidence="5 6">
    <name type="scientific">Phytohabitans houttuyneae</name>
    <dbReference type="NCBI Taxonomy" id="1076126"/>
    <lineage>
        <taxon>Bacteria</taxon>
        <taxon>Bacillati</taxon>
        <taxon>Actinomycetota</taxon>
        <taxon>Actinomycetes</taxon>
        <taxon>Micromonosporales</taxon>
        <taxon>Micromonosporaceae</taxon>
    </lineage>
</organism>
<evidence type="ECO:0000313" key="6">
    <source>
        <dbReference type="Proteomes" id="UP000482800"/>
    </source>
</evidence>
<accession>A0A6V8KF00</accession>
<comment type="caution">
    <text evidence="5">The sequence shown here is derived from an EMBL/GenBank/DDBJ whole genome shotgun (WGS) entry which is preliminary data.</text>
</comment>
<name>A0A6V8KF00_9ACTN</name>
<evidence type="ECO:0008006" key="7">
    <source>
        <dbReference type="Google" id="ProtNLM"/>
    </source>
</evidence>